<evidence type="ECO:0000256" key="4">
    <source>
        <dbReference type="ARBA" id="ARBA00023136"/>
    </source>
</evidence>
<evidence type="ECO:0000313" key="7">
    <source>
        <dbReference type="EMBL" id="CEK51925.1"/>
    </source>
</evidence>
<protein>
    <recommendedName>
        <fullName evidence="6">G-protein coupled receptors family 2 profile 2 domain-containing protein</fullName>
    </recommendedName>
</protein>
<feature type="non-terminal residue" evidence="7">
    <location>
        <position position="1"/>
    </location>
</feature>
<feature type="transmembrane region" description="Helical" evidence="5">
    <location>
        <begin position="65"/>
        <end position="83"/>
    </location>
</feature>
<dbReference type="EMBL" id="HACG01005060">
    <property type="protein sequence ID" value="CEK51925.1"/>
    <property type="molecule type" value="Transcribed_RNA"/>
</dbReference>
<feature type="transmembrane region" description="Helical" evidence="5">
    <location>
        <begin position="23"/>
        <end position="45"/>
    </location>
</feature>
<dbReference type="GO" id="GO:0005886">
    <property type="term" value="C:plasma membrane"/>
    <property type="evidence" value="ECO:0007669"/>
    <property type="project" value="TreeGrafter"/>
</dbReference>
<comment type="subcellular location">
    <subcellularLocation>
        <location evidence="1">Membrane</location>
        <topology evidence="1">Multi-pass membrane protein</topology>
    </subcellularLocation>
</comment>
<dbReference type="GO" id="GO:0017046">
    <property type="term" value="F:peptide hormone binding"/>
    <property type="evidence" value="ECO:0007669"/>
    <property type="project" value="TreeGrafter"/>
</dbReference>
<feature type="domain" description="G-protein coupled receptors family 2 profile 2" evidence="6">
    <location>
        <begin position="1"/>
        <end position="80"/>
    </location>
</feature>
<dbReference type="PANTHER" id="PTHR45620:SF1">
    <property type="entry name" value="G-PROTEIN COUPLED RECEPTORS FAMILY 2 PROFILE 2 DOMAIN-CONTAINING PROTEIN"/>
    <property type="match status" value="1"/>
</dbReference>
<evidence type="ECO:0000256" key="1">
    <source>
        <dbReference type="ARBA" id="ARBA00004141"/>
    </source>
</evidence>
<reference evidence="7" key="1">
    <citation type="submission" date="2014-12" db="EMBL/GenBank/DDBJ databases">
        <title>Insight into the proteome of Arion vulgaris.</title>
        <authorList>
            <person name="Aradska J."/>
            <person name="Bulat T."/>
            <person name="Smidak R."/>
            <person name="Sarate P."/>
            <person name="Gangsoo J."/>
            <person name="Sialana F."/>
            <person name="Bilban M."/>
            <person name="Lubec G."/>
        </authorList>
    </citation>
    <scope>NUCLEOTIDE SEQUENCE</scope>
    <source>
        <tissue evidence="7">Skin</tissue>
    </source>
</reference>
<dbReference type="AlphaFoldDB" id="A0A0B6Y925"/>
<dbReference type="PROSITE" id="PS50261">
    <property type="entry name" value="G_PROTEIN_RECEP_F2_4"/>
    <property type="match status" value="1"/>
</dbReference>
<dbReference type="Gene3D" id="1.20.1070.10">
    <property type="entry name" value="Rhodopsin 7-helix transmembrane proteins"/>
    <property type="match status" value="1"/>
</dbReference>
<dbReference type="PRINTS" id="PR00249">
    <property type="entry name" value="GPCRSECRETIN"/>
</dbReference>
<evidence type="ECO:0000256" key="2">
    <source>
        <dbReference type="ARBA" id="ARBA00022692"/>
    </source>
</evidence>
<dbReference type="InterPro" id="IPR000832">
    <property type="entry name" value="GPCR_2_secretin-like"/>
</dbReference>
<evidence type="ECO:0000259" key="6">
    <source>
        <dbReference type="PROSITE" id="PS50261"/>
    </source>
</evidence>
<gene>
    <name evidence="7" type="primary">ORF14854</name>
</gene>
<dbReference type="InterPro" id="IPR050332">
    <property type="entry name" value="GPCR_2"/>
</dbReference>
<keyword evidence="4 5" id="KW-0472">Membrane</keyword>
<dbReference type="InterPro" id="IPR017981">
    <property type="entry name" value="GPCR_2-like_7TM"/>
</dbReference>
<accession>A0A0B6Y925</accession>
<dbReference type="GO" id="GO:0007188">
    <property type="term" value="P:adenylate cyclase-modulating G protein-coupled receptor signaling pathway"/>
    <property type="evidence" value="ECO:0007669"/>
    <property type="project" value="TreeGrafter"/>
</dbReference>
<keyword evidence="2 5" id="KW-0812">Transmembrane</keyword>
<proteinExistence type="predicted"/>
<dbReference type="GO" id="GO:0007166">
    <property type="term" value="P:cell surface receptor signaling pathway"/>
    <property type="evidence" value="ECO:0007669"/>
    <property type="project" value="InterPro"/>
</dbReference>
<evidence type="ECO:0000256" key="5">
    <source>
        <dbReference type="SAM" id="Phobius"/>
    </source>
</evidence>
<organism evidence="7">
    <name type="scientific">Arion vulgaris</name>
    <dbReference type="NCBI Taxonomy" id="1028688"/>
    <lineage>
        <taxon>Eukaryota</taxon>
        <taxon>Metazoa</taxon>
        <taxon>Spiralia</taxon>
        <taxon>Lophotrochozoa</taxon>
        <taxon>Mollusca</taxon>
        <taxon>Gastropoda</taxon>
        <taxon>Heterobranchia</taxon>
        <taxon>Euthyneura</taxon>
        <taxon>Panpulmonata</taxon>
        <taxon>Eupulmonata</taxon>
        <taxon>Stylommatophora</taxon>
        <taxon>Helicina</taxon>
        <taxon>Arionoidea</taxon>
        <taxon>Arionidae</taxon>
        <taxon>Arion</taxon>
    </lineage>
</organism>
<dbReference type="PANTHER" id="PTHR45620">
    <property type="entry name" value="PDF RECEPTOR-LIKE PROTEIN-RELATED"/>
    <property type="match status" value="1"/>
</dbReference>
<dbReference type="PROSITE" id="PS00650">
    <property type="entry name" value="G_PROTEIN_RECEP_F2_2"/>
    <property type="match status" value="1"/>
</dbReference>
<evidence type="ECO:0000256" key="3">
    <source>
        <dbReference type="ARBA" id="ARBA00022989"/>
    </source>
</evidence>
<dbReference type="Pfam" id="PF00002">
    <property type="entry name" value="7tm_2"/>
    <property type="match status" value="1"/>
</dbReference>
<sequence length="98" mass="11773">ARVLCSRVRSSQRHVGRSTYRHLVKFILVLIPLFGLFYIILAVAFPLGYASRFDLTQMYVEQTYNAFQGFLLALLFCFLNEEVHSEIKRIWWRRRTWK</sequence>
<dbReference type="GO" id="GO:0008528">
    <property type="term" value="F:G protein-coupled peptide receptor activity"/>
    <property type="evidence" value="ECO:0007669"/>
    <property type="project" value="TreeGrafter"/>
</dbReference>
<feature type="non-terminal residue" evidence="7">
    <location>
        <position position="98"/>
    </location>
</feature>
<name>A0A0B6Y925_9EUPU</name>
<keyword evidence="3 5" id="KW-1133">Transmembrane helix</keyword>
<dbReference type="InterPro" id="IPR017983">
    <property type="entry name" value="GPCR_2_secretin-like_CS"/>
</dbReference>